<proteinExistence type="predicted"/>
<evidence type="ECO:0000256" key="1">
    <source>
        <dbReference type="ARBA" id="ARBA00022603"/>
    </source>
</evidence>
<keyword evidence="1" id="KW-0489">Methyltransferase</keyword>
<dbReference type="Pfam" id="PF00588">
    <property type="entry name" value="SpoU_methylase"/>
    <property type="match status" value="1"/>
</dbReference>
<dbReference type="InterPro" id="IPR029026">
    <property type="entry name" value="tRNA_m1G_MTases_N"/>
</dbReference>
<dbReference type="AlphaFoldDB" id="D9MX56"/>
<organism evidence="4">
    <name type="scientific">uncultured bacterium Ak20-3</name>
    <dbReference type="NCBI Taxonomy" id="798570"/>
    <lineage>
        <taxon>Bacteria</taxon>
        <taxon>environmental samples</taxon>
    </lineage>
</organism>
<dbReference type="CDD" id="cd18103">
    <property type="entry name" value="SpoU-like_RlmB"/>
    <property type="match status" value="1"/>
</dbReference>
<evidence type="ECO:0000313" key="4">
    <source>
        <dbReference type="EMBL" id="ADI87833.1"/>
    </source>
</evidence>
<dbReference type="PANTHER" id="PTHR46429">
    <property type="entry name" value="23S RRNA (GUANOSINE-2'-O-)-METHYLTRANSFERASE RLMB"/>
    <property type="match status" value="1"/>
</dbReference>
<dbReference type="InterPro" id="IPR029028">
    <property type="entry name" value="Alpha/beta_knot_MTases"/>
</dbReference>
<dbReference type="GO" id="GO:0008173">
    <property type="term" value="F:RNA methyltransferase activity"/>
    <property type="evidence" value="ECO:0007669"/>
    <property type="project" value="InterPro"/>
</dbReference>
<protein>
    <recommendedName>
        <fullName evidence="3">tRNA/rRNA methyltransferase SpoU type domain-containing protein</fullName>
    </recommendedName>
</protein>
<evidence type="ECO:0000256" key="2">
    <source>
        <dbReference type="ARBA" id="ARBA00022679"/>
    </source>
</evidence>
<dbReference type="Gene3D" id="3.40.1280.10">
    <property type="match status" value="1"/>
</dbReference>
<feature type="domain" description="tRNA/rRNA methyltransferase SpoU type" evidence="3">
    <location>
        <begin position="97"/>
        <end position="237"/>
    </location>
</feature>
<dbReference type="GO" id="GO:0032259">
    <property type="term" value="P:methylation"/>
    <property type="evidence" value="ECO:0007669"/>
    <property type="project" value="UniProtKB-KW"/>
</dbReference>
<sequence>MNFKPSTSNEFTVEGMSALAEFVRHKPSSIKRIFSTPKYKDKVTALVGKLDIPVKIVEDRPSSDERPTSPVYASVEIHYQSFSNLLSILGKSKQDQLVLALDHITDPRNLGAIARSAAFFGVKYILIPKMRQVLLTPASVATSQGAFAFSELVLVPNLGQALEKLKEEGFWVICADAKGEKFEKVIGEYQKVVLLLGSEDKGVSELLKKRSDRVVSISTDTQTLDSLNVSVAAGILLNGFAKHQVPHSNS</sequence>
<dbReference type="SUPFAM" id="SSF75217">
    <property type="entry name" value="alpha/beta knot"/>
    <property type="match status" value="1"/>
</dbReference>
<dbReference type="InterPro" id="IPR001537">
    <property type="entry name" value="SpoU_MeTrfase"/>
</dbReference>
<accession>D9MX56</accession>
<dbReference type="GO" id="GO:0005829">
    <property type="term" value="C:cytosol"/>
    <property type="evidence" value="ECO:0007669"/>
    <property type="project" value="TreeGrafter"/>
</dbReference>
<dbReference type="NCBIfam" id="TIGR00186">
    <property type="entry name" value="rRNA_methyl_3"/>
    <property type="match status" value="1"/>
</dbReference>
<keyword evidence="2" id="KW-0808">Transferase</keyword>
<dbReference type="InterPro" id="IPR004441">
    <property type="entry name" value="rRNA_MeTrfase_TrmH"/>
</dbReference>
<gene>
    <name evidence="4" type="ORF">AKSOIL_0325</name>
</gene>
<evidence type="ECO:0000259" key="3">
    <source>
        <dbReference type="Pfam" id="PF00588"/>
    </source>
</evidence>
<dbReference type="PANTHER" id="PTHR46429:SF2">
    <property type="entry name" value="TRNA_RRNA METHYLTRANSFERASE"/>
    <property type="match status" value="1"/>
</dbReference>
<dbReference type="GO" id="GO:0006396">
    <property type="term" value="P:RNA processing"/>
    <property type="evidence" value="ECO:0007669"/>
    <property type="project" value="InterPro"/>
</dbReference>
<dbReference type="EMBL" id="HM537013">
    <property type="protein sequence ID" value="ADI87833.1"/>
    <property type="molecule type" value="Genomic_DNA"/>
</dbReference>
<reference evidence="4" key="1">
    <citation type="journal article" date="2010" name="Appl. Environ. Microbiol.">
        <title>Novel florfenicol and chloramphenicol resistance gene discovered in Alaskan soil by using functional metagenomics.</title>
        <authorList>
            <person name="Lang K.S."/>
            <person name="Anderson J.M."/>
            <person name="Schwarz S."/>
            <person name="Williamson L."/>
            <person name="Handelsman J."/>
            <person name="Singer R.S."/>
        </authorList>
    </citation>
    <scope>NUCLEOTIDE SEQUENCE</scope>
</reference>
<name>D9MX56_9BACT</name>
<dbReference type="GO" id="GO:0003723">
    <property type="term" value="F:RNA binding"/>
    <property type="evidence" value="ECO:0007669"/>
    <property type="project" value="InterPro"/>
</dbReference>